<name>A0A9D2NFG2_9FIRM</name>
<dbReference type="InterPro" id="IPR037923">
    <property type="entry name" value="HTH-like"/>
</dbReference>
<feature type="domain" description="HTH araC/xylS-type" evidence="4">
    <location>
        <begin position="202"/>
        <end position="299"/>
    </location>
</feature>
<gene>
    <name evidence="5" type="ORF">H9761_12445</name>
</gene>
<dbReference type="Gene3D" id="2.60.120.10">
    <property type="entry name" value="Jelly Rolls"/>
    <property type="match status" value="1"/>
</dbReference>
<dbReference type="InterPro" id="IPR018060">
    <property type="entry name" value="HTH_AraC"/>
</dbReference>
<dbReference type="PANTHER" id="PTHR43280">
    <property type="entry name" value="ARAC-FAMILY TRANSCRIPTIONAL REGULATOR"/>
    <property type="match status" value="1"/>
</dbReference>
<dbReference type="EMBL" id="DWWS01000045">
    <property type="protein sequence ID" value="HJC24502.1"/>
    <property type="molecule type" value="Genomic_DNA"/>
</dbReference>
<evidence type="ECO:0000256" key="2">
    <source>
        <dbReference type="ARBA" id="ARBA00023125"/>
    </source>
</evidence>
<keyword evidence="3" id="KW-0804">Transcription</keyword>
<evidence type="ECO:0000259" key="4">
    <source>
        <dbReference type="PROSITE" id="PS01124"/>
    </source>
</evidence>
<dbReference type="GO" id="GO:0043565">
    <property type="term" value="F:sequence-specific DNA binding"/>
    <property type="evidence" value="ECO:0007669"/>
    <property type="project" value="InterPro"/>
</dbReference>
<dbReference type="InterPro" id="IPR003313">
    <property type="entry name" value="AraC-bd"/>
</dbReference>
<dbReference type="Pfam" id="PF02311">
    <property type="entry name" value="AraC_binding"/>
    <property type="match status" value="1"/>
</dbReference>
<dbReference type="GO" id="GO:0003700">
    <property type="term" value="F:DNA-binding transcription factor activity"/>
    <property type="evidence" value="ECO:0007669"/>
    <property type="project" value="InterPro"/>
</dbReference>
<comment type="caution">
    <text evidence="5">The sequence shown here is derived from an EMBL/GenBank/DDBJ whole genome shotgun (WGS) entry which is preliminary data.</text>
</comment>
<evidence type="ECO:0000313" key="6">
    <source>
        <dbReference type="Proteomes" id="UP000823891"/>
    </source>
</evidence>
<protein>
    <submittedName>
        <fullName evidence="5">AraC family transcriptional regulator</fullName>
    </submittedName>
</protein>
<evidence type="ECO:0000256" key="1">
    <source>
        <dbReference type="ARBA" id="ARBA00023015"/>
    </source>
</evidence>
<dbReference type="Proteomes" id="UP000823891">
    <property type="component" value="Unassembled WGS sequence"/>
</dbReference>
<dbReference type="SMART" id="SM00342">
    <property type="entry name" value="HTH_ARAC"/>
    <property type="match status" value="1"/>
</dbReference>
<dbReference type="SUPFAM" id="SSF46689">
    <property type="entry name" value="Homeodomain-like"/>
    <property type="match status" value="2"/>
</dbReference>
<keyword evidence="2" id="KW-0238">DNA-binding</keyword>
<dbReference type="InterPro" id="IPR014710">
    <property type="entry name" value="RmlC-like_jellyroll"/>
</dbReference>
<keyword evidence="1" id="KW-0805">Transcription regulation</keyword>
<reference evidence="5" key="2">
    <citation type="submission" date="2021-04" db="EMBL/GenBank/DDBJ databases">
        <authorList>
            <person name="Gilroy R."/>
        </authorList>
    </citation>
    <scope>NUCLEOTIDE SEQUENCE</scope>
    <source>
        <strain evidence="5">USAMLcec2-132</strain>
    </source>
</reference>
<reference evidence="5" key="1">
    <citation type="journal article" date="2021" name="PeerJ">
        <title>Extensive microbial diversity within the chicken gut microbiome revealed by metagenomics and culture.</title>
        <authorList>
            <person name="Gilroy R."/>
            <person name="Ravi A."/>
            <person name="Getino M."/>
            <person name="Pursley I."/>
            <person name="Horton D.L."/>
            <person name="Alikhan N.F."/>
            <person name="Baker D."/>
            <person name="Gharbi K."/>
            <person name="Hall N."/>
            <person name="Watson M."/>
            <person name="Adriaenssens E.M."/>
            <person name="Foster-Nyarko E."/>
            <person name="Jarju S."/>
            <person name="Secka A."/>
            <person name="Antonio M."/>
            <person name="Oren A."/>
            <person name="Chaudhuri R.R."/>
            <person name="La Ragione R."/>
            <person name="Hildebrand F."/>
            <person name="Pallen M.J."/>
        </authorList>
    </citation>
    <scope>NUCLEOTIDE SEQUENCE</scope>
    <source>
        <strain evidence="5">USAMLcec2-132</strain>
    </source>
</reference>
<dbReference type="InterPro" id="IPR009057">
    <property type="entry name" value="Homeodomain-like_sf"/>
</dbReference>
<dbReference type="PROSITE" id="PS01124">
    <property type="entry name" value="HTH_ARAC_FAMILY_2"/>
    <property type="match status" value="1"/>
</dbReference>
<evidence type="ECO:0000256" key="3">
    <source>
        <dbReference type="ARBA" id="ARBA00023163"/>
    </source>
</evidence>
<sequence length="300" mass="35121">MKEKSFGSEAFSQRKGRANMVDQYLTAFYGREMEDGNAGYEFVHSINNAPRNDGEFRLHNHNDLYEIYLFLEGDVEFHIEGNIYRAHPHDIFIARPYEMHHNYFRSSSRYERIVIFVPQKFFRLNRCEELESFFLNSSLGTGCQIPAAVAERELVALLFKINRYLQEGALLIAKCVLLEFLYQLNQISVPLTEPVVEDQRIKDILLWLNEHLTQRVTLDGLADAFFLNKYHLCRVFRSVTGMSINQYLNYKRLLLARSLHQNGQTLLEASVNAGFNSYAHFYRMHKKVFGMSPREESRHG</sequence>
<dbReference type="SUPFAM" id="SSF51215">
    <property type="entry name" value="Regulatory protein AraC"/>
    <property type="match status" value="1"/>
</dbReference>
<dbReference type="AlphaFoldDB" id="A0A9D2NFG2"/>
<evidence type="ECO:0000313" key="5">
    <source>
        <dbReference type="EMBL" id="HJC24502.1"/>
    </source>
</evidence>
<proteinExistence type="predicted"/>
<organism evidence="5 6">
    <name type="scientific">Candidatus Eisenbergiella merdavium</name>
    <dbReference type="NCBI Taxonomy" id="2838551"/>
    <lineage>
        <taxon>Bacteria</taxon>
        <taxon>Bacillati</taxon>
        <taxon>Bacillota</taxon>
        <taxon>Clostridia</taxon>
        <taxon>Lachnospirales</taxon>
        <taxon>Lachnospiraceae</taxon>
        <taxon>Eisenbergiella</taxon>
    </lineage>
</organism>
<accession>A0A9D2NFG2</accession>
<dbReference type="PANTHER" id="PTHR43280:SF34">
    <property type="entry name" value="ARAC-FAMILY TRANSCRIPTIONAL REGULATOR"/>
    <property type="match status" value="1"/>
</dbReference>
<dbReference type="Pfam" id="PF12833">
    <property type="entry name" value="HTH_18"/>
    <property type="match status" value="1"/>
</dbReference>
<dbReference type="Gene3D" id="1.10.10.60">
    <property type="entry name" value="Homeodomain-like"/>
    <property type="match status" value="2"/>
</dbReference>